<dbReference type="PRINTS" id="PR00992">
    <property type="entry name" value="ALARACEMASE"/>
</dbReference>
<evidence type="ECO:0000256" key="5">
    <source>
        <dbReference type="ARBA" id="ARBA00022898"/>
    </source>
</evidence>
<feature type="transmembrane region" description="Helical" evidence="14">
    <location>
        <begin position="275"/>
        <end position="293"/>
    </location>
</feature>
<dbReference type="SUPFAM" id="SSF51419">
    <property type="entry name" value="PLP-binding barrel"/>
    <property type="match status" value="1"/>
</dbReference>
<dbReference type="SUPFAM" id="SSF50621">
    <property type="entry name" value="Alanine racemase C-terminal domain-like"/>
    <property type="match status" value="1"/>
</dbReference>
<feature type="transmembrane region" description="Helical" evidence="14">
    <location>
        <begin position="147"/>
        <end position="168"/>
    </location>
</feature>
<evidence type="ECO:0000256" key="4">
    <source>
        <dbReference type="ARBA" id="ARBA00022692"/>
    </source>
</evidence>
<evidence type="ECO:0000256" key="3">
    <source>
        <dbReference type="ARBA" id="ARBA00022475"/>
    </source>
</evidence>
<comment type="similarity">
    <text evidence="11">In the C-terminal section; belongs to the alanine racemase family.</text>
</comment>
<keyword evidence="7 14" id="KW-0472">Membrane</keyword>
<evidence type="ECO:0000313" key="16">
    <source>
        <dbReference type="EMBL" id="MBP1040160.1"/>
    </source>
</evidence>
<evidence type="ECO:0000256" key="6">
    <source>
        <dbReference type="ARBA" id="ARBA00022989"/>
    </source>
</evidence>
<feature type="transmembrane region" description="Helical" evidence="14">
    <location>
        <begin position="37"/>
        <end position="60"/>
    </location>
</feature>
<dbReference type="SMART" id="SM01005">
    <property type="entry name" value="Ala_racemase_C"/>
    <property type="match status" value="1"/>
</dbReference>
<dbReference type="PIRSF" id="PIRSF036464">
    <property type="entry name" value="Ser_ala_racem"/>
    <property type="match status" value="1"/>
</dbReference>
<proteinExistence type="inferred from homology"/>
<dbReference type="GO" id="GO:0046677">
    <property type="term" value="P:response to antibiotic"/>
    <property type="evidence" value="ECO:0007669"/>
    <property type="project" value="UniProtKB-KW"/>
</dbReference>
<dbReference type="InterPro" id="IPR011248">
    <property type="entry name" value="Serine/alanine_racemase"/>
</dbReference>
<feature type="domain" description="Alanine racemase C-terminal" evidence="15">
    <location>
        <begin position="579"/>
        <end position="700"/>
    </location>
</feature>
<accession>A0A940P350</accession>
<keyword evidence="5 12" id="KW-0663">Pyridoxal phosphate</keyword>
<comment type="similarity">
    <text evidence="10">In the N-terminal section; belongs to the acyltransferase 3 family.</text>
</comment>
<dbReference type="Gene3D" id="3.20.20.10">
    <property type="entry name" value="Alanine racemase"/>
    <property type="match status" value="1"/>
</dbReference>
<feature type="transmembrane region" description="Helical" evidence="14">
    <location>
        <begin position="12"/>
        <end position="31"/>
    </location>
</feature>
<dbReference type="GO" id="GO:0016747">
    <property type="term" value="F:acyltransferase activity, transferring groups other than amino-acyl groups"/>
    <property type="evidence" value="ECO:0007669"/>
    <property type="project" value="InterPro"/>
</dbReference>
<evidence type="ECO:0000256" key="2">
    <source>
        <dbReference type="ARBA" id="ARBA00004651"/>
    </source>
</evidence>
<evidence type="ECO:0000256" key="12">
    <source>
        <dbReference type="PIRSR" id="PIRSR600821-50"/>
    </source>
</evidence>
<evidence type="ECO:0000256" key="13">
    <source>
        <dbReference type="PIRSR" id="PIRSR600821-52"/>
    </source>
</evidence>
<keyword evidence="4 14" id="KW-0812">Transmembrane</keyword>
<dbReference type="Gene3D" id="2.40.37.10">
    <property type="entry name" value="Lyase, Ornithine Decarboxylase, Chain A, domain 1"/>
    <property type="match status" value="1"/>
</dbReference>
<reference evidence="16" key="1">
    <citation type="submission" date="2020-12" db="EMBL/GenBank/DDBJ databases">
        <title>Vagococcus allomyrinae sp. nov. and Enterococcus lavae sp. nov., isolated from the larvae of Allomyrina dichotoma.</title>
        <authorList>
            <person name="Lee S.D."/>
        </authorList>
    </citation>
    <scope>NUCLEOTIDE SEQUENCE</scope>
    <source>
        <strain evidence="16">BWB3-3</strain>
    </source>
</reference>
<dbReference type="GO" id="GO:0008784">
    <property type="term" value="F:alanine racemase activity"/>
    <property type="evidence" value="ECO:0007669"/>
    <property type="project" value="InterPro"/>
</dbReference>
<dbReference type="PANTHER" id="PTHR30511">
    <property type="entry name" value="ALANINE RACEMASE"/>
    <property type="match status" value="1"/>
</dbReference>
<dbReference type="FunFam" id="3.20.20.10:FF:000002">
    <property type="entry name" value="Alanine racemase"/>
    <property type="match status" value="1"/>
</dbReference>
<dbReference type="InterPro" id="IPR000821">
    <property type="entry name" value="Ala_racemase"/>
</dbReference>
<evidence type="ECO:0000256" key="10">
    <source>
        <dbReference type="ARBA" id="ARBA00060905"/>
    </source>
</evidence>
<feature type="binding site" evidence="13">
    <location>
        <position position="648"/>
    </location>
    <ligand>
        <name>substrate</name>
    </ligand>
</feature>
<feature type="binding site" evidence="13">
    <location>
        <position position="468"/>
    </location>
    <ligand>
        <name>substrate</name>
    </ligand>
</feature>
<dbReference type="InterPro" id="IPR009006">
    <property type="entry name" value="Ala_racemase/Decarboxylase_C"/>
</dbReference>
<dbReference type="GO" id="GO:0030632">
    <property type="term" value="P:D-alanine biosynthetic process"/>
    <property type="evidence" value="ECO:0007669"/>
    <property type="project" value="TreeGrafter"/>
</dbReference>
<feature type="modified residue" description="N6-(pyridoxal phosphate)lysine" evidence="12">
    <location>
        <position position="374"/>
    </location>
</feature>
<gene>
    <name evidence="16" type="primary">vanT</name>
    <name evidence="16" type="ORF">I6N95_03955</name>
</gene>
<feature type="transmembrane region" description="Helical" evidence="14">
    <location>
        <begin position="244"/>
        <end position="263"/>
    </location>
</feature>
<evidence type="ECO:0000259" key="15">
    <source>
        <dbReference type="SMART" id="SM01005"/>
    </source>
</evidence>
<evidence type="ECO:0000256" key="7">
    <source>
        <dbReference type="ARBA" id="ARBA00023136"/>
    </source>
</evidence>
<dbReference type="GO" id="GO:0030170">
    <property type="term" value="F:pyridoxal phosphate binding"/>
    <property type="evidence" value="ECO:0007669"/>
    <property type="project" value="InterPro"/>
</dbReference>
<feature type="transmembrane region" description="Helical" evidence="14">
    <location>
        <begin position="219"/>
        <end position="238"/>
    </location>
</feature>
<dbReference type="Pfam" id="PF01168">
    <property type="entry name" value="Ala_racemase_N"/>
    <property type="match status" value="1"/>
</dbReference>
<feature type="transmembrane region" description="Helical" evidence="14">
    <location>
        <begin position="81"/>
        <end position="99"/>
    </location>
</feature>
<dbReference type="NCBIfam" id="TIGR00492">
    <property type="entry name" value="alr"/>
    <property type="match status" value="1"/>
</dbReference>
<comment type="caution">
    <text evidence="16">The sequence shown here is derived from an EMBL/GenBank/DDBJ whole genome shotgun (WGS) entry which is preliminary data.</text>
</comment>
<dbReference type="EMBL" id="JAEEGA010000002">
    <property type="protein sequence ID" value="MBP1040160.1"/>
    <property type="molecule type" value="Genomic_DNA"/>
</dbReference>
<sequence length="701" mass="78775">MTKENQGIQQFRLIAAVMVIAIHCLPFQQLSPEMDGLITLTLFRVAVPFFFMVTGFFVLGPALENTYPARFRLRSFLKKQLGLYMGVNLLFLPLAFYNGSLSGNTPFSKLIQLGLFDGFLYHLWYFPAIITGVILLTFLMKKLSFPMISVIAICLYLIGLGGDSWFGIIKQVPLLNDFYARLFHFFGGTRNGLFFAPLFLCLGAFLYRRKAELKPKKVLLFFAIVALLLEGYLLHRFSQVRHDSMYLTLPLVMVFLFPIIYQWQPKLKCRKATDLSLGLYILHPYTIAITHFISKKWHLLKDNLLNFLLVSVLTFVGTVGLLFLREKVLLSRSTKNALPSSRASKTISTAGILHNLREVQQLVPKNTKIMAVIKTNAYGCDSLLYGKILEQNGVDFFAVATLDEAISLRKAGIKNKILILGYTSPKRIKEIADYPLIQAIISEDHARKLNQQKIKIACHLKVDTGMHRLGVKADCQLIRALYQLPYLDIQGIFSHLGSADQLDKLSVQRTEKQIRTYDQLIASLRAHRVAIGLTHLQSSDGILNYPKLTYDYVRPGIILYGMLSKERPLSTASLALCPVITINAQLIYKAKIVAGDPIGYGIETVFPDTRMIGVVSIGYGDGIPRSLAGDFSLSHEGQPLPQVGQICMDMLLVDLTRSRDIAIETELTVISDFPQKATELESITNELLSRLGNRLDLRIGP</sequence>
<evidence type="ECO:0000256" key="1">
    <source>
        <dbReference type="ARBA" id="ARBA00001933"/>
    </source>
</evidence>
<organism evidence="16 17">
    <name type="scientific">Vagococcus allomyrinae</name>
    <dbReference type="NCBI Taxonomy" id="2794353"/>
    <lineage>
        <taxon>Bacteria</taxon>
        <taxon>Bacillati</taxon>
        <taxon>Bacillota</taxon>
        <taxon>Bacilli</taxon>
        <taxon>Lactobacillales</taxon>
        <taxon>Enterococcaceae</taxon>
        <taxon>Vagococcus</taxon>
    </lineage>
</organism>
<keyword evidence="6 14" id="KW-1133">Transmembrane helix</keyword>
<dbReference type="GO" id="GO:0005886">
    <property type="term" value="C:plasma membrane"/>
    <property type="evidence" value="ECO:0007669"/>
    <property type="project" value="UniProtKB-SubCell"/>
</dbReference>
<evidence type="ECO:0000256" key="11">
    <source>
        <dbReference type="ARBA" id="ARBA00061081"/>
    </source>
</evidence>
<dbReference type="GO" id="GO:0005829">
    <property type="term" value="C:cytosol"/>
    <property type="evidence" value="ECO:0007669"/>
    <property type="project" value="TreeGrafter"/>
</dbReference>
<dbReference type="InterPro" id="IPR002656">
    <property type="entry name" value="Acyl_transf_3_dom"/>
</dbReference>
<dbReference type="InterPro" id="IPR001608">
    <property type="entry name" value="Ala_racemase_N"/>
</dbReference>
<keyword evidence="8" id="KW-0413">Isomerase</keyword>
<dbReference type="AlphaFoldDB" id="A0A940P350"/>
<dbReference type="RefSeq" id="WP_209525053.1">
    <property type="nucleotide sequence ID" value="NZ_JAEEGA010000002.1"/>
</dbReference>
<feature type="transmembrane region" description="Helical" evidence="14">
    <location>
        <begin position="119"/>
        <end position="140"/>
    </location>
</feature>
<evidence type="ECO:0000256" key="8">
    <source>
        <dbReference type="ARBA" id="ARBA00023235"/>
    </source>
</evidence>
<protein>
    <submittedName>
        <fullName evidence="16">Membrane-bound serine racemase VanT</fullName>
    </submittedName>
</protein>
<feature type="transmembrane region" description="Helical" evidence="14">
    <location>
        <begin position="188"/>
        <end position="207"/>
    </location>
</feature>
<dbReference type="InterPro" id="IPR011079">
    <property type="entry name" value="Ala_racemase_C"/>
</dbReference>
<dbReference type="NCBIfam" id="NF033132">
    <property type="entry name" value="vanT-CELN"/>
    <property type="match status" value="1"/>
</dbReference>
<keyword evidence="17" id="KW-1185">Reference proteome</keyword>
<dbReference type="InterPro" id="IPR029066">
    <property type="entry name" value="PLP-binding_barrel"/>
</dbReference>
<evidence type="ECO:0000313" key="17">
    <source>
        <dbReference type="Proteomes" id="UP000674938"/>
    </source>
</evidence>
<dbReference type="PANTHER" id="PTHR30511:SF0">
    <property type="entry name" value="ALANINE RACEMASE, CATABOLIC-RELATED"/>
    <property type="match status" value="1"/>
</dbReference>
<dbReference type="Proteomes" id="UP000674938">
    <property type="component" value="Unassembled WGS sequence"/>
</dbReference>
<evidence type="ECO:0000256" key="9">
    <source>
        <dbReference type="ARBA" id="ARBA00023251"/>
    </source>
</evidence>
<comment type="subcellular location">
    <subcellularLocation>
        <location evidence="2">Cell membrane</location>
        <topology evidence="2">Multi-pass membrane protein</topology>
    </subcellularLocation>
</comment>
<dbReference type="Pfam" id="PF01757">
    <property type="entry name" value="Acyl_transf_3"/>
    <property type="match status" value="1"/>
</dbReference>
<dbReference type="Pfam" id="PF00842">
    <property type="entry name" value="Ala_racemase_C"/>
    <property type="match status" value="1"/>
</dbReference>
<comment type="cofactor">
    <cofactor evidence="1 12">
        <name>pyridoxal 5'-phosphate</name>
        <dbReference type="ChEBI" id="CHEBI:597326"/>
    </cofactor>
</comment>
<name>A0A940P350_9ENTE</name>
<evidence type="ECO:0000256" key="14">
    <source>
        <dbReference type="SAM" id="Phobius"/>
    </source>
</evidence>
<keyword evidence="3" id="KW-1003">Cell membrane</keyword>
<feature type="transmembrane region" description="Helical" evidence="14">
    <location>
        <begin position="305"/>
        <end position="324"/>
    </location>
</feature>
<keyword evidence="9" id="KW-0046">Antibiotic resistance</keyword>